<dbReference type="EMBL" id="BAAAKV010000012">
    <property type="protein sequence ID" value="GAA1161550.1"/>
    <property type="molecule type" value="Genomic_DNA"/>
</dbReference>
<dbReference type="Proteomes" id="UP001501371">
    <property type="component" value="Unassembled WGS sequence"/>
</dbReference>
<feature type="domain" description="Beta-lactamase-related" evidence="2">
    <location>
        <begin position="266"/>
        <end position="603"/>
    </location>
</feature>
<dbReference type="InterPro" id="IPR050789">
    <property type="entry name" value="Diverse_Enzym_Activities"/>
</dbReference>
<evidence type="ECO:0000256" key="1">
    <source>
        <dbReference type="SAM" id="MobiDB-lite"/>
    </source>
</evidence>
<feature type="region of interest" description="Disordered" evidence="1">
    <location>
        <begin position="1"/>
        <end position="61"/>
    </location>
</feature>
<sequence>MGRAPVRTDVHAGTAAAEAAAPRAGADAPDTERAAAAPASATPVPAAREPRARVSAARVPAATPRHPLFSAEWLRAAESAFAALPADEADAIRIGLDVVDPPERTVAALDVLVDLGSGALRFTAGHGTDRPTLAFTLTYADAGTLLFGDQAHRTRLFEHGGLRLEGAFLFVFFLDRILSQDVSGALAELRAGTSGLPEGADTAPARRTTRPPAHGRPAHTRPAAVPGNPADGEGAKESEESEESAVAAARDALPRTMAALTRELGRTTPGAQLYVSHAPSGTAVSAALGECRPSVPFTRASWPIWYCCSKAVGAAGIGQLWERGLVDPHRPVAAYLPWFDGEGREKITLFQLLTHTTPVPMALDPLHGTFAAPVEVRREQVRAMRLPPGAEPGTRINYAPWWAWFLLAEVVRAVDGRDYERYLTEEVLAPCRMTDTRMVLSPDEYRERADRLPLIHIAGGGFPTEPTRWYATEDSCTRPIHGLNMRGPVRDLGRFFETLLADGRGPGGRVLRPATVMAMTARHRVGLTDAFGNADWGLGFRVESRYLGEPYTAFSRYASHRTFGHYGLWTSAAFADPDAGLAVALHLNGKVSQNEHQERMLAIGDAVYRDLGLA</sequence>
<dbReference type="PANTHER" id="PTHR43283">
    <property type="entry name" value="BETA-LACTAMASE-RELATED"/>
    <property type="match status" value="1"/>
</dbReference>
<dbReference type="Pfam" id="PF00144">
    <property type="entry name" value="Beta-lactamase"/>
    <property type="match status" value="1"/>
</dbReference>
<organism evidence="3 4">
    <name type="scientific">Streptomyces hebeiensis</name>
    <dbReference type="NCBI Taxonomy" id="229486"/>
    <lineage>
        <taxon>Bacteria</taxon>
        <taxon>Bacillati</taxon>
        <taxon>Actinomycetota</taxon>
        <taxon>Actinomycetes</taxon>
        <taxon>Kitasatosporales</taxon>
        <taxon>Streptomycetaceae</taxon>
        <taxon>Streptomyces</taxon>
    </lineage>
</organism>
<feature type="compositionally biased region" description="Low complexity" evidence="1">
    <location>
        <begin position="202"/>
        <end position="212"/>
    </location>
</feature>
<dbReference type="SUPFAM" id="SSF56601">
    <property type="entry name" value="beta-lactamase/transpeptidase-like"/>
    <property type="match status" value="1"/>
</dbReference>
<dbReference type="InterPro" id="IPR001466">
    <property type="entry name" value="Beta-lactam-related"/>
</dbReference>
<comment type="caution">
    <text evidence="3">The sequence shown here is derived from an EMBL/GenBank/DDBJ whole genome shotgun (WGS) entry which is preliminary data.</text>
</comment>
<evidence type="ECO:0000313" key="3">
    <source>
        <dbReference type="EMBL" id="GAA1161550.1"/>
    </source>
</evidence>
<dbReference type="RefSeq" id="WP_344272617.1">
    <property type="nucleotide sequence ID" value="NZ_BAAAKV010000012.1"/>
</dbReference>
<proteinExistence type="predicted"/>
<evidence type="ECO:0000313" key="4">
    <source>
        <dbReference type="Proteomes" id="UP001501371"/>
    </source>
</evidence>
<evidence type="ECO:0000259" key="2">
    <source>
        <dbReference type="Pfam" id="PF00144"/>
    </source>
</evidence>
<dbReference type="InterPro" id="IPR012338">
    <property type="entry name" value="Beta-lactam/transpept-like"/>
</dbReference>
<feature type="compositionally biased region" description="Basic and acidic residues" evidence="1">
    <location>
        <begin position="1"/>
        <end position="10"/>
    </location>
</feature>
<reference evidence="3 4" key="1">
    <citation type="journal article" date="2019" name="Int. J. Syst. Evol. Microbiol.">
        <title>The Global Catalogue of Microorganisms (GCM) 10K type strain sequencing project: providing services to taxonomists for standard genome sequencing and annotation.</title>
        <authorList>
            <consortium name="The Broad Institute Genomics Platform"/>
            <consortium name="The Broad Institute Genome Sequencing Center for Infectious Disease"/>
            <person name="Wu L."/>
            <person name="Ma J."/>
        </authorList>
    </citation>
    <scope>NUCLEOTIDE SEQUENCE [LARGE SCALE GENOMIC DNA]</scope>
    <source>
        <strain evidence="3 4">JCM 12696</strain>
    </source>
</reference>
<protein>
    <recommendedName>
        <fullName evidence="2">Beta-lactamase-related domain-containing protein</fullName>
    </recommendedName>
</protein>
<gene>
    <name evidence="3" type="ORF">GCM10009654_17570</name>
</gene>
<feature type="region of interest" description="Disordered" evidence="1">
    <location>
        <begin position="193"/>
        <end position="248"/>
    </location>
</feature>
<accession>A0ABN1URS2</accession>
<feature type="compositionally biased region" description="Low complexity" evidence="1">
    <location>
        <begin position="12"/>
        <end position="61"/>
    </location>
</feature>
<keyword evidence="4" id="KW-1185">Reference proteome</keyword>
<name>A0ABN1URS2_9ACTN</name>
<dbReference type="Gene3D" id="3.40.710.10">
    <property type="entry name" value="DD-peptidase/beta-lactamase superfamily"/>
    <property type="match status" value="1"/>
</dbReference>